<dbReference type="PANTHER" id="PTHR36933">
    <property type="entry name" value="SLL0788 PROTEIN"/>
    <property type="match status" value="1"/>
</dbReference>
<feature type="domain" description="DUF305" evidence="2">
    <location>
        <begin position="8"/>
        <end position="141"/>
    </location>
</feature>
<dbReference type="PANTHER" id="PTHR36933:SF1">
    <property type="entry name" value="SLL0788 PROTEIN"/>
    <property type="match status" value="1"/>
</dbReference>
<sequence>MHPVTGEYDYLSQMVPHHEDAITAARQLQRSGRPEMRRLGQSIVTTQTAEVGRMKGWLEQWYRQSPAPSPSGTTMPDLSGLSGDQLDKAFLQHMIPHHMMAIMMSQQLLMHGEAQHAEVAGFARKVRDDQWAEVRTMRQYLTRWFGAQNLPCVPNMPGMPDMTPGPHMSGMPGMPPGPHSETP</sequence>
<comment type="caution">
    <text evidence="3">The sequence shown here is derived from an EMBL/GenBank/DDBJ whole genome shotgun (WGS) entry which is preliminary data.</text>
</comment>
<keyword evidence="4" id="KW-1185">Reference proteome</keyword>
<evidence type="ECO:0000313" key="3">
    <source>
        <dbReference type="EMBL" id="MFB9200145.1"/>
    </source>
</evidence>
<evidence type="ECO:0000313" key="4">
    <source>
        <dbReference type="Proteomes" id="UP001589647"/>
    </source>
</evidence>
<organism evidence="3 4">
    <name type="scientific">Nonomuraea spiralis</name>
    <dbReference type="NCBI Taxonomy" id="46182"/>
    <lineage>
        <taxon>Bacteria</taxon>
        <taxon>Bacillati</taxon>
        <taxon>Actinomycetota</taxon>
        <taxon>Actinomycetes</taxon>
        <taxon>Streptosporangiales</taxon>
        <taxon>Streptosporangiaceae</taxon>
        <taxon>Nonomuraea</taxon>
    </lineage>
</organism>
<proteinExistence type="predicted"/>
<gene>
    <name evidence="3" type="ORF">ACFFV7_02975</name>
</gene>
<name>A0ABV5I6I6_9ACTN</name>
<dbReference type="InterPro" id="IPR005183">
    <property type="entry name" value="DUF305_CopM-like"/>
</dbReference>
<evidence type="ECO:0000259" key="2">
    <source>
        <dbReference type="Pfam" id="PF03713"/>
    </source>
</evidence>
<dbReference type="RefSeq" id="WP_229823148.1">
    <property type="nucleotide sequence ID" value="NZ_BMRC01000001.1"/>
</dbReference>
<accession>A0ABV5I6I6</accession>
<dbReference type="Pfam" id="PF03713">
    <property type="entry name" value="DUF305"/>
    <property type="match status" value="1"/>
</dbReference>
<dbReference type="InterPro" id="IPR012347">
    <property type="entry name" value="Ferritin-like"/>
</dbReference>
<protein>
    <submittedName>
        <fullName evidence="3">DUF305 domain-containing protein</fullName>
    </submittedName>
</protein>
<reference evidence="3 4" key="1">
    <citation type="submission" date="2024-09" db="EMBL/GenBank/DDBJ databases">
        <authorList>
            <person name="Sun Q."/>
            <person name="Mori K."/>
        </authorList>
    </citation>
    <scope>NUCLEOTIDE SEQUENCE [LARGE SCALE GENOMIC DNA]</scope>
    <source>
        <strain evidence="3 4">CCM 3426</strain>
    </source>
</reference>
<dbReference type="Gene3D" id="1.20.1260.10">
    <property type="match status" value="1"/>
</dbReference>
<evidence type="ECO:0000256" key="1">
    <source>
        <dbReference type="SAM" id="MobiDB-lite"/>
    </source>
</evidence>
<feature type="compositionally biased region" description="Pro residues" evidence="1">
    <location>
        <begin position="173"/>
        <end position="183"/>
    </location>
</feature>
<feature type="region of interest" description="Disordered" evidence="1">
    <location>
        <begin position="159"/>
        <end position="183"/>
    </location>
</feature>
<dbReference type="Proteomes" id="UP001589647">
    <property type="component" value="Unassembled WGS sequence"/>
</dbReference>
<dbReference type="EMBL" id="JBHMEI010000001">
    <property type="protein sequence ID" value="MFB9200145.1"/>
    <property type="molecule type" value="Genomic_DNA"/>
</dbReference>